<feature type="non-terminal residue" evidence="1">
    <location>
        <position position="1"/>
    </location>
</feature>
<organism evidence="1">
    <name type="scientific">marine sediment metagenome</name>
    <dbReference type="NCBI Taxonomy" id="412755"/>
    <lineage>
        <taxon>unclassified sequences</taxon>
        <taxon>metagenomes</taxon>
        <taxon>ecological metagenomes</taxon>
    </lineage>
</organism>
<evidence type="ECO:0000313" key="1">
    <source>
        <dbReference type="EMBL" id="GAG01848.1"/>
    </source>
</evidence>
<proteinExistence type="predicted"/>
<dbReference type="Pfam" id="PF17427">
    <property type="entry name" value="Phi29_Phage_SSB"/>
    <property type="match status" value="1"/>
</dbReference>
<dbReference type="AlphaFoldDB" id="X0UNF4"/>
<comment type="caution">
    <text evidence="1">The sequence shown here is derived from an EMBL/GenBank/DDBJ whole genome shotgun (WGS) entry which is preliminary data.</text>
</comment>
<dbReference type="EMBL" id="BARS01021281">
    <property type="protein sequence ID" value="GAG01848.1"/>
    <property type="molecule type" value="Genomic_DNA"/>
</dbReference>
<accession>X0UNF4</accession>
<reference evidence="1" key="1">
    <citation type="journal article" date="2014" name="Front. Microbiol.">
        <title>High frequency of phylogenetically diverse reductive dehalogenase-homologous genes in deep subseafloor sedimentary metagenomes.</title>
        <authorList>
            <person name="Kawai M."/>
            <person name="Futagami T."/>
            <person name="Toyoda A."/>
            <person name="Takaki Y."/>
            <person name="Nishi S."/>
            <person name="Hori S."/>
            <person name="Arai W."/>
            <person name="Tsubouchi T."/>
            <person name="Morono Y."/>
            <person name="Uchiyama I."/>
            <person name="Ito T."/>
            <person name="Fujiyama A."/>
            <person name="Inagaki F."/>
            <person name="Takami H."/>
        </authorList>
    </citation>
    <scope>NUCLEOTIDE SEQUENCE</scope>
    <source>
        <strain evidence="1">Expedition CK06-06</strain>
    </source>
</reference>
<sequence length="64" mass="7063">LNVARSILVSDKGVNYASVSEGVIGSIKQISALYGAPPWKDGLKLKMIEKETRRGFRTYRLIPA</sequence>
<dbReference type="InterPro" id="IPR035408">
    <property type="entry name" value="Phi29_Phage_SSB"/>
</dbReference>
<protein>
    <submittedName>
        <fullName evidence="1">Uncharacterized protein</fullName>
    </submittedName>
</protein>
<name>X0UNF4_9ZZZZ</name>
<gene>
    <name evidence="1" type="ORF">S01H1_34207</name>
</gene>